<sequence>MSSAEEWDFFQDESGRWRWLHIDAAGKRSVSPSGFDTEEAAKKHAEEEAGYAEQEKKEQVAGSSSPEKTTGEQWYFFRADDSKWRWLKVNADGKRQIAKEGFASEEIARGAASQNGFTGEGKVIRQPVSLQNLKTKSSSTTKKAAVGAKKDDEWQFFEDGEGKWRWLRISPTGKRHVSPVGFVSVKLARANAKNFGYHGIRFNREQN</sequence>
<dbReference type="Proteomes" id="UP000094329">
    <property type="component" value="Unassembled WGS sequence"/>
</dbReference>
<name>A0ABX3A1N5_9GAMM</name>
<dbReference type="EMBL" id="MDTU01000001">
    <property type="protein sequence ID" value="ODN42733.1"/>
    <property type="molecule type" value="Genomic_DNA"/>
</dbReference>
<feature type="compositionally biased region" description="Basic and acidic residues" evidence="1">
    <location>
        <begin position="39"/>
        <end position="59"/>
    </location>
</feature>
<protein>
    <recommendedName>
        <fullName evidence="4">DUF1508 domain-containing protein</fullName>
    </recommendedName>
</protein>
<proteinExistence type="predicted"/>
<feature type="compositionally biased region" description="Polar residues" evidence="1">
    <location>
        <begin position="61"/>
        <end position="72"/>
    </location>
</feature>
<accession>A0ABX3A1N5</accession>
<dbReference type="Gene3D" id="2.30.29.80">
    <property type="match status" value="1"/>
</dbReference>
<keyword evidence="3" id="KW-1185">Reference proteome</keyword>
<reference evidence="2 3" key="1">
    <citation type="submission" date="2016-08" db="EMBL/GenBank/DDBJ databases">
        <title>Draft genome sequence of Candidatus Piscirickettsia litoralis, from seawater.</title>
        <authorList>
            <person name="Wan X."/>
            <person name="Lee A.J."/>
            <person name="Hou S."/>
            <person name="Donachie S.P."/>
        </authorList>
    </citation>
    <scope>NUCLEOTIDE SEQUENCE [LARGE SCALE GENOMIC DNA]</scope>
    <source>
        <strain evidence="2 3">Y2</strain>
    </source>
</reference>
<feature type="region of interest" description="Disordered" evidence="1">
    <location>
        <begin position="28"/>
        <end position="72"/>
    </location>
</feature>
<evidence type="ECO:0000256" key="1">
    <source>
        <dbReference type="SAM" id="MobiDB-lite"/>
    </source>
</evidence>
<evidence type="ECO:0000313" key="2">
    <source>
        <dbReference type="EMBL" id="ODN42733.1"/>
    </source>
</evidence>
<evidence type="ECO:0000313" key="3">
    <source>
        <dbReference type="Proteomes" id="UP000094329"/>
    </source>
</evidence>
<gene>
    <name evidence="2" type="ORF">BGC07_07100</name>
</gene>
<organism evidence="2 3">
    <name type="scientific">Piscirickettsia litoralis</name>
    <dbReference type="NCBI Taxonomy" id="1891921"/>
    <lineage>
        <taxon>Bacteria</taxon>
        <taxon>Pseudomonadati</taxon>
        <taxon>Pseudomonadota</taxon>
        <taxon>Gammaproteobacteria</taxon>
        <taxon>Thiotrichales</taxon>
        <taxon>Piscirickettsiaceae</taxon>
        <taxon>Piscirickettsia</taxon>
    </lineage>
</organism>
<dbReference type="RefSeq" id="WP_069312531.1">
    <property type="nucleotide sequence ID" value="NZ_MDTU01000001.1"/>
</dbReference>
<comment type="caution">
    <text evidence="2">The sequence shown here is derived from an EMBL/GenBank/DDBJ whole genome shotgun (WGS) entry which is preliminary data.</text>
</comment>
<evidence type="ECO:0008006" key="4">
    <source>
        <dbReference type="Google" id="ProtNLM"/>
    </source>
</evidence>